<dbReference type="Proteomes" id="UP000054632">
    <property type="component" value="Unassembled WGS sequence"/>
</dbReference>
<feature type="non-terminal residue" evidence="1">
    <location>
        <position position="1"/>
    </location>
</feature>
<dbReference type="AlphaFoldDB" id="A0A0V1DVV0"/>
<sequence length="124" mass="14323">LNKPTLTWKRLQSRLNYRFSGHINRDCCSRKLKPTPVTKYFCVILSLLHSVTLDVDVLLETVGDEPYETLKSRLLKRYGQWDDDRFNALTMTVARCWFCAIAVNAPELRQRFESSGSFSCNGSL</sequence>
<dbReference type="EMBL" id="JYDR01000199">
    <property type="protein sequence ID" value="KRY65680.1"/>
    <property type="molecule type" value="Genomic_DNA"/>
</dbReference>
<protein>
    <submittedName>
        <fullName evidence="1">Uncharacterized protein</fullName>
    </submittedName>
</protein>
<feature type="non-terminal residue" evidence="1">
    <location>
        <position position="124"/>
    </location>
</feature>
<name>A0A0V1DVV0_TRIPS</name>
<accession>A0A0V1DVV0</accession>
<gene>
    <name evidence="1" type="ORF">T4A_1902</name>
</gene>
<reference evidence="1 2" key="1">
    <citation type="submission" date="2015-01" db="EMBL/GenBank/DDBJ databases">
        <title>Evolution of Trichinella species and genotypes.</title>
        <authorList>
            <person name="Korhonen P.K."/>
            <person name="Edoardo P."/>
            <person name="Giuseppe L.R."/>
            <person name="Gasser R.B."/>
        </authorList>
    </citation>
    <scope>NUCLEOTIDE SEQUENCE [LARGE SCALE GENOMIC DNA]</scope>
    <source>
        <strain evidence="1">ISS13</strain>
    </source>
</reference>
<proteinExistence type="predicted"/>
<organism evidence="1 2">
    <name type="scientific">Trichinella pseudospiralis</name>
    <name type="common">Parasitic roundworm</name>
    <dbReference type="NCBI Taxonomy" id="6337"/>
    <lineage>
        <taxon>Eukaryota</taxon>
        <taxon>Metazoa</taxon>
        <taxon>Ecdysozoa</taxon>
        <taxon>Nematoda</taxon>
        <taxon>Enoplea</taxon>
        <taxon>Dorylaimia</taxon>
        <taxon>Trichinellida</taxon>
        <taxon>Trichinellidae</taxon>
        <taxon>Trichinella</taxon>
    </lineage>
</organism>
<evidence type="ECO:0000313" key="1">
    <source>
        <dbReference type="EMBL" id="KRY65680.1"/>
    </source>
</evidence>
<evidence type="ECO:0000313" key="2">
    <source>
        <dbReference type="Proteomes" id="UP000054632"/>
    </source>
</evidence>
<comment type="caution">
    <text evidence="1">The sequence shown here is derived from an EMBL/GenBank/DDBJ whole genome shotgun (WGS) entry which is preliminary data.</text>
</comment>